<evidence type="ECO:0000256" key="1">
    <source>
        <dbReference type="ARBA" id="ARBA00006787"/>
    </source>
</evidence>
<evidence type="ECO:0000313" key="8">
    <source>
        <dbReference type="Proteomes" id="UP001484097"/>
    </source>
</evidence>
<evidence type="ECO:0000256" key="6">
    <source>
        <dbReference type="SAM" id="MobiDB-lite"/>
    </source>
</evidence>
<dbReference type="Proteomes" id="UP001484097">
    <property type="component" value="Unassembled WGS sequence"/>
</dbReference>
<evidence type="ECO:0000256" key="3">
    <source>
        <dbReference type="ARBA" id="ARBA00023002"/>
    </source>
</evidence>
<evidence type="ECO:0000256" key="4">
    <source>
        <dbReference type="ARBA" id="ARBA00023004"/>
    </source>
</evidence>
<comment type="cofactor">
    <cofactor evidence="5">
        <name>Fe(2+)</name>
        <dbReference type="ChEBI" id="CHEBI:29033"/>
    </cofactor>
    <text evidence="5">Binds 1 Fe(2+) ion per subunit.</text>
</comment>
<dbReference type="EC" id="1.13.11.-" evidence="5"/>
<keyword evidence="5" id="KW-0223">Dioxygenase</keyword>
<dbReference type="RefSeq" id="WP_309814719.1">
    <property type="nucleotide sequence ID" value="NZ_CP063070.1"/>
</dbReference>
<accession>A0ABV0IG44</accession>
<dbReference type="InterPro" id="IPR004294">
    <property type="entry name" value="Carotenoid_Oase"/>
</dbReference>
<dbReference type="PANTHER" id="PTHR10543:SF89">
    <property type="entry name" value="CAROTENOID 9,10(9',10')-CLEAVAGE DIOXYGENASE 1"/>
    <property type="match status" value="1"/>
</dbReference>
<gene>
    <name evidence="7" type="ORF">ABDK96_05495</name>
</gene>
<dbReference type="Pfam" id="PF03055">
    <property type="entry name" value="RPE65"/>
    <property type="match status" value="1"/>
</dbReference>
<proteinExistence type="inferred from homology"/>
<sequence length="516" mass="58592">MTHMNRPQDDATAEELQWTRTAPATPIPEPEVWPTVRFPEPAHPFDAPLRVEADIQGLECVQGEIPAHLDGTFYKVVCDRQFPKFVDEGPLGSFNDDGMALSFRFRKGRVDYKSRFIKTPRFEAERAAGRALFGQYHNPFTDRPEVEGVVRGLANTNVFFHGGKLYAAKEDSPPLILDPDTLDTVGHYDFEGTLTSKTSTAHPKVDPNTGEMVFFGYSAKGETTRDIAYYEADASGQIIHETWFKAPYSSMVHDFAVTQNFVIFPIIPMRTEREWLEKEESMFQWDPEERVYLGVLPRKGKGENIVWYEGPNRFASHIMGAHDDGRHIHIDTPVSESSYFPWFPIVGNQEHDPEKSKGYLSRWTIDTRDRRRTFSEQKISQFASEFPRMDDRFETLKYQWGVMGLNELPGHDAPGGGFRWVSAVDVATGEQKIWYPGDHATIGEPVFVPGADDAPEGHGYVFVIVSRRDLMHSEMVLLDAQHVDRGPVCTLKVPLRIPRGLHGNWVTSEELAARTD</sequence>
<keyword evidence="2 5" id="KW-0479">Metal-binding</keyword>
<reference evidence="7 8" key="1">
    <citation type="submission" date="2024-05" db="EMBL/GenBank/DDBJ databases">
        <authorList>
            <person name="Yi C."/>
        </authorList>
    </citation>
    <scope>NUCLEOTIDE SEQUENCE [LARGE SCALE GENOMIC DNA]</scope>
    <source>
        <strain evidence="7 8">XS13</strain>
    </source>
</reference>
<protein>
    <recommendedName>
        <fullName evidence="5">Dioxygenase</fullName>
        <ecNumber evidence="5">1.13.11.-</ecNumber>
    </recommendedName>
</protein>
<keyword evidence="3 5" id="KW-0560">Oxidoreductase</keyword>
<organism evidence="7 8">
    <name type="scientific">Citricoccus nitrophenolicus</name>
    <dbReference type="NCBI Taxonomy" id="863575"/>
    <lineage>
        <taxon>Bacteria</taxon>
        <taxon>Bacillati</taxon>
        <taxon>Actinomycetota</taxon>
        <taxon>Actinomycetes</taxon>
        <taxon>Micrococcales</taxon>
        <taxon>Micrococcaceae</taxon>
        <taxon>Citricoccus</taxon>
    </lineage>
</organism>
<keyword evidence="4 5" id="KW-0408">Iron</keyword>
<comment type="caution">
    <text evidence="7">The sequence shown here is derived from an EMBL/GenBank/DDBJ whole genome shotgun (WGS) entry which is preliminary data.</text>
</comment>
<evidence type="ECO:0000256" key="2">
    <source>
        <dbReference type="ARBA" id="ARBA00022723"/>
    </source>
</evidence>
<evidence type="ECO:0000313" key="7">
    <source>
        <dbReference type="EMBL" id="MEO9247127.1"/>
    </source>
</evidence>
<feature type="region of interest" description="Disordered" evidence="6">
    <location>
        <begin position="1"/>
        <end position="32"/>
    </location>
</feature>
<dbReference type="EMBL" id="JBDXMX010000002">
    <property type="protein sequence ID" value="MEO9247127.1"/>
    <property type="molecule type" value="Genomic_DNA"/>
</dbReference>
<evidence type="ECO:0000256" key="5">
    <source>
        <dbReference type="RuleBase" id="RU364048"/>
    </source>
</evidence>
<dbReference type="PANTHER" id="PTHR10543">
    <property type="entry name" value="BETA-CAROTENE DIOXYGENASE"/>
    <property type="match status" value="1"/>
</dbReference>
<name>A0ABV0IG44_9MICC</name>
<comment type="similarity">
    <text evidence="1 5">Belongs to the carotenoid oxygenase family.</text>
</comment>
<keyword evidence="8" id="KW-1185">Reference proteome</keyword>